<dbReference type="GO" id="GO:0006415">
    <property type="term" value="P:translational termination"/>
    <property type="evidence" value="ECO:0007669"/>
    <property type="project" value="TreeGrafter"/>
</dbReference>
<dbReference type="GO" id="GO:0006402">
    <property type="term" value="P:mRNA catabolic process"/>
    <property type="evidence" value="ECO:0007669"/>
    <property type="project" value="TreeGrafter"/>
</dbReference>
<dbReference type="SUPFAM" id="SSF143011">
    <property type="entry name" value="RelE-like"/>
    <property type="match status" value="1"/>
</dbReference>
<dbReference type="AlphaFoldDB" id="A0A081CYA2"/>
<reference evidence="2 3" key="1">
    <citation type="submission" date="2014-08" db="EMBL/GenBank/DDBJ databases">
        <title>Whole genome shotgun sequence of Rhizobium rubi NBRC 13261.</title>
        <authorList>
            <person name="Katano-Makiyama Y."/>
            <person name="Hosoyama A."/>
            <person name="Hashimoto M."/>
            <person name="Hosoyama Y."/>
            <person name="Noguchi M."/>
            <person name="Tsuchikane K."/>
            <person name="Uohara A."/>
            <person name="Ohji S."/>
            <person name="Ichikawa N."/>
            <person name="Kimura A."/>
            <person name="Yamazoe A."/>
            <person name="Fujita N."/>
        </authorList>
    </citation>
    <scope>NUCLEOTIDE SEQUENCE [LARGE SCALE GENOMIC DNA]</scope>
    <source>
        <strain evidence="2 3">NBRC 13261</strain>
    </source>
</reference>
<proteinExistence type="predicted"/>
<dbReference type="GO" id="GO:0004521">
    <property type="term" value="F:RNA endonuclease activity"/>
    <property type="evidence" value="ECO:0007669"/>
    <property type="project" value="TreeGrafter"/>
</dbReference>
<dbReference type="InterPro" id="IPR007712">
    <property type="entry name" value="RelE/ParE_toxin"/>
</dbReference>
<dbReference type="Pfam" id="PF15738">
    <property type="entry name" value="YafQ_toxin"/>
    <property type="match status" value="1"/>
</dbReference>
<dbReference type="PANTHER" id="PTHR40588:SF1">
    <property type="entry name" value="MRNA INTERFERASE TOXIN YAFQ"/>
    <property type="match status" value="1"/>
</dbReference>
<dbReference type="NCBIfam" id="TIGR00053">
    <property type="entry name" value="YafQ family addiction module toxin"/>
    <property type="match status" value="1"/>
</dbReference>
<dbReference type="OrthoDB" id="7030467at2"/>
<dbReference type="InterPro" id="IPR004386">
    <property type="entry name" value="Toxin_YafQ-like"/>
</dbReference>
<protein>
    <submittedName>
        <fullName evidence="2">Putative toxin-antitoxin system toxin component</fullName>
    </submittedName>
</protein>
<dbReference type="InterPro" id="IPR035093">
    <property type="entry name" value="RelE/ParE_toxin_dom_sf"/>
</dbReference>
<organism evidence="2 3">
    <name type="scientific">Agrobacterium rubi TR3 = NBRC 13261</name>
    <dbReference type="NCBI Taxonomy" id="1368415"/>
    <lineage>
        <taxon>Bacteria</taxon>
        <taxon>Pseudomonadati</taxon>
        <taxon>Pseudomonadota</taxon>
        <taxon>Alphaproteobacteria</taxon>
        <taxon>Hyphomicrobiales</taxon>
        <taxon>Rhizobiaceae</taxon>
        <taxon>Rhizobium/Agrobacterium group</taxon>
        <taxon>Agrobacterium</taxon>
    </lineage>
</organism>
<accession>A0A081CYA2</accession>
<gene>
    <name evidence="2" type="ORF">RRU01S_19_00530</name>
</gene>
<dbReference type="Gene3D" id="3.30.2310.20">
    <property type="entry name" value="RelE-like"/>
    <property type="match status" value="1"/>
</dbReference>
<dbReference type="Proteomes" id="UP000028701">
    <property type="component" value="Unassembled WGS sequence"/>
</dbReference>
<sequence>MKGHKGDETKAASKRATLPRSCDFTKQFLKDWKRLNVSGRYDMVKLKHVMLLLIANETPLPAQLRDHELTGEWRDHRECHIGGDFLLIYTIDDQANLVIFTRAGTHSELFR</sequence>
<dbReference type="EMBL" id="BBJU01000019">
    <property type="protein sequence ID" value="GAK71648.1"/>
    <property type="molecule type" value="Genomic_DNA"/>
</dbReference>
<dbReference type="NCBIfam" id="TIGR02385">
    <property type="entry name" value="RelE_StbE"/>
    <property type="match status" value="1"/>
</dbReference>
<name>A0A081CYA2_9HYPH</name>
<dbReference type="PANTHER" id="PTHR40588">
    <property type="entry name" value="MRNA INTERFERASE TOXIN YAFQ"/>
    <property type="match status" value="1"/>
</dbReference>
<evidence type="ECO:0000313" key="2">
    <source>
        <dbReference type="EMBL" id="GAK71648.1"/>
    </source>
</evidence>
<comment type="caution">
    <text evidence="2">The sequence shown here is derived from an EMBL/GenBank/DDBJ whole genome shotgun (WGS) entry which is preliminary data.</text>
</comment>
<dbReference type="RefSeq" id="WP_045231195.1">
    <property type="nucleotide sequence ID" value="NZ_BBJU01000019.1"/>
</dbReference>
<evidence type="ECO:0000313" key="3">
    <source>
        <dbReference type="Proteomes" id="UP000028701"/>
    </source>
</evidence>
<evidence type="ECO:0000256" key="1">
    <source>
        <dbReference type="ARBA" id="ARBA00022649"/>
    </source>
</evidence>
<keyword evidence="1" id="KW-1277">Toxin-antitoxin system</keyword>
<dbReference type="eggNOG" id="COG3041">
    <property type="taxonomic scope" value="Bacteria"/>
</dbReference>